<dbReference type="InterPro" id="IPR036034">
    <property type="entry name" value="PDZ_sf"/>
</dbReference>
<evidence type="ECO:0008006" key="2">
    <source>
        <dbReference type="Google" id="ProtNLM"/>
    </source>
</evidence>
<name>A0A7S3RL82_9SPIT</name>
<dbReference type="AlphaFoldDB" id="A0A7S3RL82"/>
<dbReference type="SUPFAM" id="SSF50156">
    <property type="entry name" value="PDZ domain-like"/>
    <property type="match status" value="1"/>
</dbReference>
<proteinExistence type="predicted"/>
<dbReference type="EMBL" id="HBIQ01014564">
    <property type="protein sequence ID" value="CAE0527785.1"/>
    <property type="molecule type" value="Transcribed_RNA"/>
</dbReference>
<protein>
    <recommendedName>
        <fullName evidence="2">PDZ domain-containing protein</fullName>
    </recommendedName>
</protein>
<evidence type="ECO:0000313" key="1">
    <source>
        <dbReference type="EMBL" id="CAE0527785.1"/>
    </source>
</evidence>
<accession>A0A7S3RL82</accession>
<organism evidence="1">
    <name type="scientific">Strombidinopsis acuminata</name>
    <dbReference type="NCBI Taxonomy" id="141414"/>
    <lineage>
        <taxon>Eukaryota</taxon>
        <taxon>Sar</taxon>
        <taxon>Alveolata</taxon>
        <taxon>Ciliophora</taxon>
        <taxon>Intramacronucleata</taxon>
        <taxon>Spirotrichea</taxon>
        <taxon>Choreotrichia</taxon>
        <taxon>Choreotrichida</taxon>
        <taxon>Strombidinopsidae</taxon>
        <taxon>Strombidinopsis</taxon>
    </lineage>
</organism>
<reference evidence="1" key="1">
    <citation type="submission" date="2021-01" db="EMBL/GenBank/DDBJ databases">
        <authorList>
            <person name="Corre E."/>
            <person name="Pelletier E."/>
            <person name="Niang G."/>
            <person name="Scheremetjew M."/>
            <person name="Finn R."/>
            <person name="Kale V."/>
            <person name="Holt S."/>
            <person name="Cochrane G."/>
            <person name="Meng A."/>
            <person name="Brown T."/>
            <person name="Cohen L."/>
        </authorList>
    </citation>
    <scope>NUCLEOTIDE SEQUENCE</scope>
    <source>
        <strain evidence="1">SPMC142</strain>
    </source>
</reference>
<gene>
    <name evidence="1" type="ORF">SACU0126_LOCUS4604</name>
</gene>
<sequence length="163" mass="18023">MGGLPSCCRHASPCDCDSPGMLNEATGEILQAGSEWNKDKYADYGNELNLGWFKIRIDRRAGTKLGVDVDPDPDERALRVVGFTSGGLIEKWNKEHQNEALHVGDRIHVVNDVRGDVHKLVEECKREGIIELTVEPNNDLFFQPTCSRLSTCIVPCTGLSKVS</sequence>